<feature type="compositionally biased region" description="Basic residues" evidence="1">
    <location>
        <begin position="183"/>
        <end position="192"/>
    </location>
</feature>
<protein>
    <submittedName>
        <fullName evidence="2">Uncharacterized protein</fullName>
    </submittedName>
</protein>
<feature type="compositionally biased region" description="Basic residues" evidence="1">
    <location>
        <begin position="90"/>
        <end position="101"/>
    </location>
</feature>
<feature type="compositionally biased region" description="Basic and acidic residues" evidence="1">
    <location>
        <begin position="265"/>
        <end position="281"/>
    </location>
</feature>
<name>A0A6J4I4E4_9ACTN</name>
<feature type="compositionally biased region" description="Low complexity" evidence="1">
    <location>
        <begin position="324"/>
        <end position="338"/>
    </location>
</feature>
<accession>A0A6J4I4E4</accession>
<feature type="region of interest" description="Disordered" evidence="1">
    <location>
        <begin position="1"/>
        <end position="349"/>
    </location>
</feature>
<evidence type="ECO:0000313" key="2">
    <source>
        <dbReference type="EMBL" id="CAA9240017.1"/>
    </source>
</evidence>
<reference evidence="2" key="1">
    <citation type="submission" date="2020-02" db="EMBL/GenBank/DDBJ databases">
        <authorList>
            <person name="Meier V. D."/>
        </authorList>
    </citation>
    <scope>NUCLEOTIDE SEQUENCE</scope>
    <source>
        <strain evidence="2">AVDCRST_MAG50</strain>
    </source>
</reference>
<feature type="compositionally biased region" description="Pro residues" evidence="1">
    <location>
        <begin position="236"/>
        <end position="249"/>
    </location>
</feature>
<dbReference type="AlphaFoldDB" id="A0A6J4I4E4"/>
<organism evidence="2">
    <name type="scientific">uncultured Acidimicrobiales bacterium</name>
    <dbReference type="NCBI Taxonomy" id="310071"/>
    <lineage>
        <taxon>Bacteria</taxon>
        <taxon>Bacillati</taxon>
        <taxon>Actinomycetota</taxon>
        <taxon>Acidimicrobiia</taxon>
        <taxon>Acidimicrobiales</taxon>
        <taxon>environmental samples</taxon>
    </lineage>
</organism>
<feature type="compositionally biased region" description="Low complexity" evidence="1">
    <location>
        <begin position="250"/>
        <end position="264"/>
    </location>
</feature>
<proteinExistence type="predicted"/>
<dbReference type="EMBL" id="CADCTF010000087">
    <property type="protein sequence ID" value="CAA9240017.1"/>
    <property type="molecule type" value="Genomic_DNA"/>
</dbReference>
<gene>
    <name evidence="2" type="ORF">AVDCRST_MAG50-2163</name>
</gene>
<sequence>DGSRRRRRGAVGAEAERRHPGVPRRAGSGSVGALGPGLDRRRRGGGAGRQRIDGWRRRPPGRHAGRSSPASRAQPRLRRRVQRGGGSGHRGPHRPAQRRCRRPADRDGGAGPGRSAPGHRRGFGVRHPGGRAIPAELPRQRRPLPGLRLVRRLQGAGRRPPGRDGGGGSKRCGHGDASCPLGRTRRLPRRLLRVPGGHRAQHPLLAAGPAGRLRTGGARPSPVRVQPEPTQVLPPGEEPAPPRADPVPGPHAGRAAPAAAPGRGSDLRDGARRRLGTREGGRLGMAAAQPEAGSDSPAAAPARAHRAGPEPGWAPRGEPGSRQLPAAPGRPALRRPPGCVLASGPPPPL</sequence>
<feature type="non-terminal residue" evidence="2">
    <location>
        <position position="349"/>
    </location>
</feature>
<feature type="non-terminal residue" evidence="2">
    <location>
        <position position="1"/>
    </location>
</feature>
<feature type="compositionally biased region" description="Low complexity" evidence="1">
    <location>
        <begin position="290"/>
        <end position="302"/>
    </location>
</feature>
<evidence type="ECO:0000256" key="1">
    <source>
        <dbReference type="SAM" id="MobiDB-lite"/>
    </source>
</evidence>
<feature type="compositionally biased region" description="Low complexity" evidence="1">
    <location>
        <begin position="143"/>
        <end position="159"/>
    </location>
</feature>